<evidence type="ECO:0000313" key="3">
    <source>
        <dbReference type="EMBL" id="MBE9668457.1"/>
    </source>
</evidence>
<evidence type="ECO:0000256" key="1">
    <source>
        <dbReference type="SAM" id="SignalP"/>
    </source>
</evidence>
<dbReference type="Proteomes" id="UP000632774">
    <property type="component" value="Unassembled WGS sequence"/>
</dbReference>
<proteinExistence type="predicted"/>
<feature type="signal peptide" evidence="1">
    <location>
        <begin position="1"/>
        <end position="19"/>
    </location>
</feature>
<keyword evidence="1" id="KW-0732">Signal</keyword>
<dbReference type="InterPro" id="IPR026341">
    <property type="entry name" value="T9SS_type_B"/>
</dbReference>
<dbReference type="Pfam" id="PF13585">
    <property type="entry name" value="CHU_C"/>
    <property type="match status" value="1"/>
</dbReference>
<evidence type="ECO:0000259" key="2">
    <source>
        <dbReference type="Pfam" id="PF19081"/>
    </source>
</evidence>
<reference evidence="3 4" key="1">
    <citation type="submission" date="2020-10" db="EMBL/GenBank/DDBJ databases">
        <title>Mucilaginibacter mali sp. nov., isolated from rhizosphere soil of apple orchard.</title>
        <authorList>
            <person name="Lee J.-S."/>
            <person name="Kim H.S."/>
            <person name="Kim J.-S."/>
        </authorList>
    </citation>
    <scope>NUCLEOTIDE SEQUENCE [LARGE SCALE GENOMIC DNA]</scope>
    <source>
        <strain evidence="3 4">KCTC 23157</strain>
    </source>
</reference>
<dbReference type="Pfam" id="PF19081">
    <property type="entry name" value="Ig_7"/>
    <property type="match status" value="1"/>
</dbReference>
<dbReference type="InterPro" id="IPR044023">
    <property type="entry name" value="Ig_7"/>
</dbReference>
<keyword evidence="4" id="KW-1185">Reference proteome</keyword>
<dbReference type="NCBIfam" id="TIGR04131">
    <property type="entry name" value="Bac_Flav_CTERM"/>
    <property type="match status" value="1"/>
</dbReference>
<protein>
    <submittedName>
        <fullName evidence="3">Gliding motility-associated C-terminal domain-containing protein</fullName>
    </submittedName>
</protein>
<name>A0ABR9XM46_9SPHI</name>
<gene>
    <name evidence="3" type="ORF">IRJ18_18950</name>
</gene>
<feature type="chain" id="PRO_5047328093" evidence="1">
    <location>
        <begin position="20"/>
        <end position="1171"/>
    </location>
</feature>
<dbReference type="RefSeq" id="WP_194107858.1">
    <property type="nucleotide sequence ID" value="NZ_JADFFM010000002.1"/>
</dbReference>
<sequence length="1171" mass="125898">MRKILLLLLLQIATLNLFATDFVVTSNADSGPGTLRQALLDAAANGSATQDRIIFNIADVSEAGRTINLNNQLPDVSSNLIIDGTSQPGATFKLTDAKIKISTPVNNIAIIVFNGTNLTSVAFYGLYIFDYSDFLTSRPDLKPRKGFNLTKSTYITIGAINKGNRINGFNVSSIDIEESDQVKIKNNVISISDDVGTFNSNNGSGGFASGYGGSIDLIKSDNIELGGDPGEGNIIFTIVNFKFYQLTRSKVSVKSNNFLVYPNGLNTEWYFEYYNGTVFFSTIFSADTKNTEESIAKEAVVDMDMSNNVTGSQINIFIFNFINGTINLTHNFLNVARDGVTPIKYLTQIPPSQGPFIIQNCSAQFNFGTNNINDKNFFYNVGGAVGATNSPNIFLRYNEFSCVGNVAYVNYTGPAFPEGGYQLPVITINGISVNGGQTQVTGKATPQSVVDIYSSENCQSKCSIHSYIKTASADAAGNWQTTIDNLSGIFYASATLNHQTSLFKTFEVNKDNINIQPMRCSNTATITGLKVPQGLSYYWTDYNGNIVSHDLDLTTTKTGDYRLVLGEGCITSDWFKIEDKRLSIYDGFSTRTLPGCGTTTGSVKGLFVFDPLSKLESVIWTDAVGKDIGHTADINGLAPGVYTLTVKSTDGCSTTYILNLSNTTGPNIDQSNPTITPNPCGQSSGSITGITATGTGILKYSWKNAQNVQVATTKDLTNQPGGKYTLQVTDDTNCGPVYTSAIEIPEVNGITMDASQAIITPAACDANGGGSVKGINVTGATKYQWLNDANVTVGTGLDLINVVPGNYHLVASNTTCSKQTAIFTIVKHINNKTYRFTNSATTYATCDMDNGHIEVVMNPAYDIPVTYRWINLQGTTVGTTPNMKNLPVNTYTLYGADDFGCEKLILTTNLIRVPALNFNQNQMIINPDQCGLGKGSIHGLRISGGHPPYTLSWKNSSGKVIGNSADIDNLPTDTYSLTVTDLSDCGLLVGQYTIGDNQAALPVPTVSDLQLCSAGDALLVVNNPTQGRGYRLYNDANSASPIADETSGKFKINVKVATSYYVSQYTGNCESGRTEVKVILGGLSGISLPNTFSPNGDGINDSWNIPGIESYPNANIQLYTRSGQKVYESTGYSTPFDGNFQGKSLPMGTYYYIINLNSGCGLLSGSVTIIR</sequence>
<organism evidence="3 4">
    <name type="scientific">Mucilaginibacter boryungensis</name>
    <dbReference type="NCBI Taxonomy" id="768480"/>
    <lineage>
        <taxon>Bacteria</taxon>
        <taxon>Pseudomonadati</taxon>
        <taxon>Bacteroidota</taxon>
        <taxon>Sphingobacteriia</taxon>
        <taxon>Sphingobacteriales</taxon>
        <taxon>Sphingobacteriaceae</taxon>
        <taxon>Mucilaginibacter</taxon>
    </lineage>
</organism>
<accession>A0ABR9XM46</accession>
<comment type="caution">
    <text evidence="3">The sequence shown here is derived from an EMBL/GenBank/DDBJ whole genome shotgun (WGS) entry which is preliminary data.</text>
</comment>
<feature type="domain" description="Ig-like" evidence="2">
    <location>
        <begin position="1003"/>
        <end position="1079"/>
    </location>
</feature>
<dbReference type="EMBL" id="JADFFM010000002">
    <property type="protein sequence ID" value="MBE9668457.1"/>
    <property type="molecule type" value="Genomic_DNA"/>
</dbReference>
<evidence type="ECO:0000313" key="4">
    <source>
        <dbReference type="Proteomes" id="UP000632774"/>
    </source>
</evidence>